<sequence length="299" mass="34394">MLQQKWISKLLSLSYEVQYKKCNKNRAADAMSRVEHEGAKLHSNAISTQIPLWMQEIQTSYEGNTLFQTVIQAKSVDAMSFPDYEYKVGILRRGGLKASPFQALYGYPPHQFSIGPYLYNHQIEVEELTQERIKVLQLLKDNLHQAHHRMIIYADKKRLEREFEVGGEVFLKLQPYRQTSVALRKQLKLSAKYFRPLSVIEKVGKVSYKLELPRSCRYPCLKEDYHAIAAKFPGFDHWGQGSKKGGRNVVFPSQNATLEADRLRCHFGGARANRVGKEIGDFTQANRSQIESTKQHMDG</sequence>
<dbReference type="AlphaFoldDB" id="A0AAW2IK73"/>
<dbReference type="Pfam" id="PF24626">
    <property type="entry name" value="SH3_Tf2-1"/>
    <property type="match status" value="1"/>
</dbReference>
<evidence type="ECO:0000259" key="1">
    <source>
        <dbReference type="Pfam" id="PF24626"/>
    </source>
</evidence>
<dbReference type="EMBL" id="JACGWK010001838">
    <property type="protein sequence ID" value="KAL0282208.1"/>
    <property type="molecule type" value="Genomic_DNA"/>
</dbReference>
<evidence type="ECO:0000313" key="2">
    <source>
        <dbReference type="EMBL" id="KAL0282208.1"/>
    </source>
</evidence>
<organism evidence="2">
    <name type="scientific">Sesamum angustifolium</name>
    <dbReference type="NCBI Taxonomy" id="2727405"/>
    <lineage>
        <taxon>Eukaryota</taxon>
        <taxon>Viridiplantae</taxon>
        <taxon>Streptophyta</taxon>
        <taxon>Embryophyta</taxon>
        <taxon>Tracheophyta</taxon>
        <taxon>Spermatophyta</taxon>
        <taxon>Magnoliopsida</taxon>
        <taxon>eudicotyledons</taxon>
        <taxon>Gunneridae</taxon>
        <taxon>Pentapetalae</taxon>
        <taxon>asterids</taxon>
        <taxon>lamiids</taxon>
        <taxon>Lamiales</taxon>
        <taxon>Pedaliaceae</taxon>
        <taxon>Sesamum</taxon>
    </lineage>
</organism>
<accession>A0AAW2IK73</accession>
<protein>
    <recommendedName>
        <fullName evidence="1">Tf2-1-like SH3-like domain-containing protein</fullName>
    </recommendedName>
</protein>
<dbReference type="InterPro" id="IPR056924">
    <property type="entry name" value="SH3_Tf2-1"/>
</dbReference>
<reference evidence="2" key="2">
    <citation type="journal article" date="2024" name="Plant">
        <title>Genomic evolution and insights into agronomic trait innovations of Sesamum species.</title>
        <authorList>
            <person name="Miao H."/>
            <person name="Wang L."/>
            <person name="Qu L."/>
            <person name="Liu H."/>
            <person name="Sun Y."/>
            <person name="Le M."/>
            <person name="Wang Q."/>
            <person name="Wei S."/>
            <person name="Zheng Y."/>
            <person name="Lin W."/>
            <person name="Duan Y."/>
            <person name="Cao H."/>
            <person name="Xiong S."/>
            <person name="Wang X."/>
            <person name="Wei L."/>
            <person name="Li C."/>
            <person name="Ma Q."/>
            <person name="Ju M."/>
            <person name="Zhao R."/>
            <person name="Li G."/>
            <person name="Mu C."/>
            <person name="Tian Q."/>
            <person name="Mei H."/>
            <person name="Zhang T."/>
            <person name="Gao T."/>
            <person name="Zhang H."/>
        </authorList>
    </citation>
    <scope>NUCLEOTIDE SEQUENCE</scope>
    <source>
        <strain evidence="2">G01</strain>
    </source>
</reference>
<proteinExistence type="predicted"/>
<reference evidence="2" key="1">
    <citation type="submission" date="2020-06" db="EMBL/GenBank/DDBJ databases">
        <authorList>
            <person name="Li T."/>
            <person name="Hu X."/>
            <person name="Zhang T."/>
            <person name="Song X."/>
            <person name="Zhang H."/>
            <person name="Dai N."/>
            <person name="Sheng W."/>
            <person name="Hou X."/>
            <person name="Wei L."/>
        </authorList>
    </citation>
    <scope>NUCLEOTIDE SEQUENCE</scope>
    <source>
        <strain evidence="2">G01</strain>
        <tissue evidence="2">Leaf</tissue>
    </source>
</reference>
<comment type="caution">
    <text evidence="2">The sequence shown here is derived from an EMBL/GenBank/DDBJ whole genome shotgun (WGS) entry which is preliminary data.</text>
</comment>
<gene>
    <name evidence="2" type="ORF">Sangu_2964400</name>
</gene>
<feature type="domain" description="Tf2-1-like SH3-like" evidence="1">
    <location>
        <begin position="168"/>
        <end position="217"/>
    </location>
</feature>
<name>A0AAW2IK73_9LAMI</name>